<name>A0ABN8HWP2_9NEOP</name>
<dbReference type="Proteomes" id="UP000837857">
    <property type="component" value="Chromosome 12"/>
</dbReference>
<feature type="non-terminal residue" evidence="2">
    <location>
        <position position="1"/>
    </location>
</feature>
<protein>
    <submittedName>
        <fullName evidence="2">Uncharacterized protein</fullName>
    </submittedName>
</protein>
<feature type="compositionally biased region" description="Basic and acidic residues" evidence="1">
    <location>
        <begin position="1"/>
        <end position="12"/>
    </location>
</feature>
<evidence type="ECO:0000256" key="1">
    <source>
        <dbReference type="SAM" id="MobiDB-lite"/>
    </source>
</evidence>
<organism evidence="2 3">
    <name type="scientific">Iphiclides podalirius</name>
    <name type="common">scarce swallowtail</name>
    <dbReference type="NCBI Taxonomy" id="110791"/>
    <lineage>
        <taxon>Eukaryota</taxon>
        <taxon>Metazoa</taxon>
        <taxon>Ecdysozoa</taxon>
        <taxon>Arthropoda</taxon>
        <taxon>Hexapoda</taxon>
        <taxon>Insecta</taxon>
        <taxon>Pterygota</taxon>
        <taxon>Neoptera</taxon>
        <taxon>Endopterygota</taxon>
        <taxon>Lepidoptera</taxon>
        <taxon>Glossata</taxon>
        <taxon>Ditrysia</taxon>
        <taxon>Papilionoidea</taxon>
        <taxon>Papilionidae</taxon>
        <taxon>Papilioninae</taxon>
        <taxon>Iphiclides</taxon>
    </lineage>
</organism>
<gene>
    <name evidence="2" type="ORF">IPOD504_LOCUS2630</name>
</gene>
<reference evidence="2" key="1">
    <citation type="submission" date="2022-03" db="EMBL/GenBank/DDBJ databases">
        <authorList>
            <person name="Martin H S."/>
        </authorList>
    </citation>
    <scope>NUCLEOTIDE SEQUENCE</scope>
</reference>
<feature type="region of interest" description="Disordered" evidence="1">
    <location>
        <begin position="1"/>
        <end position="26"/>
    </location>
</feature>
<proteinExistence type="predicted"/>
<evidence type="ECO:0000313" key="2">
    <source>
        <dbReference type="EMBL" id="CAH2040525.1"/>
    </source>
</evidence>
<sequence>MESKYSFKHSTDSKTMGIRKRDKPAADTAEAAVTTVRRVLSPGDIFIAAGRFFYACAVRWAVMASVATGFARRHRLVVRPQYIAPLKLRATVPVTVDYRDGCLRCDNGRTAVRT</sequence>
<evidence type="ECO:0000313" key="3">
    <source>
        <dbReference type="Proteomes" id="UP000837857"/>
    </source>
</evidence>
<accession>A0ABN8HWP2</accession>
<dbReference type="EMBL" id="OW152824">
    <property type="protein sequence ID" value="CAH2040525.1"/>
    <property type="molecule type" value="Genomic_DNA"/>
</dbReference>
<keyword evidence="3" id="KW-1185">Reference proteome</keyword>